<dbReference type="PROSITE" id="PS50977">
    <property type="entry name" value="HTH_TETR_2"/>
    <property type="match status" value="1"/>
</dbReference>
<keyword evidence="1" id="KW-0805">Transcription regulation</keyword>
<dbReference type="SUPFAM" id="SSF46689">
    <property type="entry name" value="Homeodomain-like"/>
    <property type="match status" value="1"/>
</dbReference>
<dbReference type="PANTHER" id="PTHR30055:SF234">
    <property type="entry name" value="HTH-TYPE TRANSCRIPTIONAL REGULATOR BETI"/>
    <property type="match status" value="1"/>
</dbReference>
<gene>
    <name evidence="6" type="ORF">I8J31_10190</name>
</gene>
<dbReference type="InterPro" id="IPR009057">
    <property type="entry name" value="Homeodomain-like_sf"/>
</dbReference>
<proteinExistence type="predicted"/>
<dbReference type="Proteomes" id="UP000628710">
    <property type="component" value="Unassembled WGS sequence"/>
</dbReference>
<evidence type="ECO:0000259" key="5">
    <source>
        <dbReference type="PROSITE" id="PS50977"/>
    </source>
</evidence>
<dbReference type="InterPro" id="IPR050109">
    <property type="entry name" value="HTH-type_TetR-like_transc_reg"/>
</dbReference>
<sequence length="202" mass="23200">MARDRKETEQRLVEAAGRVLARDGFKKLGVNAIAREANLDKVLIYRYFDGLSGLIDAYARQGDFWPSTEELLGEDLAEFKQRSLSDQLSQIVDNYAAGIRRRPLTLQILAWEMVERNELTMHLEKVREKSGAKLFEWVWYDDKATADSQIDIEALMTLFSACTNYLAARSTSIRVFNGIDISEEDGWQRLTNMMKKICHSLL</sequence>
<dbReference type="Pfam" id="PF00440">
    <property type="entry name" value="TetR_N"/>
    <property type="match status" value="1"/>
</dbReference>
<feature type="domain" description="HTH tetR-type" evidence="5">
    <location>
        <begin position="6"/>
        <end position="66"/>
    </location>
</feature>
<name>A0A934N1S1_9GAMM</name>
<dbReference type="GO" id="GO:0000976">
    <property type="term" value="F:transcription cis-regulatory region binding"/>
    <property type="evidence" value="ECO:0007669"/>
    <property type="project" value="TreeGrafter"/>
</dbReference>
<keyword evidence="7" id="KW-1185">Reference proteome</keyword>
<reference evidence="6" key="1">
    <citation type="submission" date="2020-12" db="EMBL/GenBank/DDBJ databases">
        <title>Marinomonas arctica sp. nov., a psychrotolerant bacterium isolated from the Arctic.</title>
        <authorList>
            <person name="Zhang Y."/>
        </authorList>
    </citation>
    <scope>NUCLEOTIDE SEQUENCE</scope>
    <source>
        <strain evidence="6">C1424</strain>
    </source>
</reference>
<dbReference type="InterPro" id="IPR001647">
    <property type="entry name" value="HTH_TetR"/>
</dbReference>
<keyword evidence="2 4" id="KW-0238">DNA-binding</keyword>
<evidence type="ECO:0000313" key="7">
    <source>
        <dbReference type="Proteomes" id="UP000628710"/>
    </source>
</evidence>
<comment type="caution">
    <text evidence="6">The sequence shown here is derived from an EMBL/GenBank/DDBJ whole genome shotgun (WGS) entry which is preliminary data.</text>
</comment>
<dbReference type="RefSeq" id="WP_199468411.1">
    <property type="nucleotide sequence ID" value="NZ_JAEMNX010000010.1"/>
</dbReference>
<feature type="DNA-binding region" description="H-T-H motif" evidence="4">
    <location>
        <begin position="29"/>
        <end position="48"/>
    </location>
</feature>
<dbReference type="AlphaFoldDB" id="A0A934N1S1"/>
<evidence type="ECO:0000256" key="2">
    <source>
        <dbReference type="ARBA" id="ARBA00023125"/>
    </source>
</evidence>
<dbReference type="EMBL" id="JAEMNX010000010">
    <property type="protein sequence ID" value="MBJ7538042.1"/>
    <property type="molecule type" value="Genomic_DNA"/>
</dbReference>
<dbReference type="PANTHER" id="PTHR30055">
    <property type="entry name" value="HTH-TYPE TRANSCRIPTIONAL REGULATOR RUTR"/>
    <property type="match status" value="1"/>
</dbReference>
<dbReference type="GO" id="GO:0003700">
    <property type="term" value="F:DNA-binding transcription factor activity"/>
    <property type="evidence" value="ECO:0007669"/>
    <property type="project" value="TreeGrafter"/>
</dbReference>
<accession>A0A934N1S1</accession>
<dbReference type="Gene3D" id="1.10.357.10">
    <property type="entry name" value="Tetracycline Repressor, domain 2"/>
    <property type="match status" value="1"/>
</dbReference>
<evidence type="ECO:0000313" key="6">
    <source>
        <dbReference type="EMBL" id="MBJ7538042.1"/>
    </source>
</evidence>
<evidence type="ECO:0000256" key="4">
    <source>
        <dbReference type="PROSITE-ProRule" id="PRU00335"/>
    </source>
</evidence>
<keyword evidence="3" id="KW-0804">Transcription</keyword>
<organism evidence="6 7">
    <name type="scientific">Marinomonas transparens</name>
    <dbReference type="NCBI Taxonomy" id="2795388"/>
    <lineage>
        <taxon>Bacteria</taxon>
        <taxon>Pseudomonadati</taxon>
        <taxon>Pseudomonadota</taxon>
        <taxon>Gammaproteobacteria</taxon>
        <taxon>Oceanospirillales</taxon>
        <taxon>Oceanospirillaceae</taxon>
        <taxon>Marinomonas</taxon>
    </lineage>
</organism>
<evidence type="ECO:0000256" key="3">
    <source>
        <dbReference type="ARBA" id="ARBA00023163"/>
    </source>
</evidence>
<evidence type="ECO:0000256" key="1">
    <source>
        <dbReference type="ARBA" id="ARBA00023015"/>
    </source>
</evidence>
<protein>
    <submittedName>
        <fullName evidence="6">TetR/AcrR family transcriptional regulator</fullName>
    </submittedName>
</protein>